<feature type="compositionally biased region" description="Low complexity" evidence="8">
    <location>
        <begin position="210"/>
        <end position="271"/>
    </location>
</feature>
<keyword evidence="11" id="KW-1185">Reference proteome</keyword>
<dbReference type="Pfam" id="PF12145">
    <property type="entry name" value="Med12-LCEWAV"/>
    <property type="match status" value="1"/>
</dbReference>
<gene>
    <name evidence="10" type="ORF">EAI_05606</name>
</gene>
<feature type="region of interest" description="Disordered" evidence="8">
    <location>
        <begin position="8"/>
        <end position="34"/>
    </location>
</feature>
<dbReference type="FunCoup" id="E2C798">
    <property type="interactions" value="857"/>
</dbReference>
<comment type="subcellular location">
    <subcellularLocation>
        <location evidence="1">Nucleus</location>
    </subcellularLocation>
</comment>
<keyword evidence="4" id="KW-0805">Transcription regulation</keyword>
<dbReference type="GO" id="GO:0003713">
    <property type="term" value="F:transcription coactivator activity"/>
    <property type="evidence" value="ECO:0007669"/>
    <property type="project" value="TreeGrafter"/>
</dbReference>
<dbReference type="InParanoid" id="E2C798"/>
<organism evidence="11">
    <name type="scientific">Harpegnathos saltator</name>
    <name type="common">Jerdon's jumping ant</name>
    <dbReference type="NCBI Taxonomy" id="610380"/>
    <lineage>
        <taxon>Eukaryota</taxon>
        <taxon>Metazoa</taxon>
        <taxon>Ecdysozoa</taxon>
        <taxon>Arthropoda</taxon>
        <taxon>Hexapoda</taxon>
        <taxon>Insecta</taxon>
        <taxon>Pterygota</taxon>
        <taxon>Neoptera</taxon>
        <taxon>Endopterygota</taxon>
        <taxon>Hymenoptera</taxon>
        <taxon>Apocrita</taxon>
        <taxon>Aculeata</taxon>
        <taxon>Formicoidea</taxon>
        <taxon>Formicidae</taxon>
        <taxon>Ponerinae</taxon>
        <taxon>Ponerini</taxon>
        <taxon>Harpegnathos</taxon>
    </lineage>
</organism>
<evidence type="ECO:0000256" key="7">
    <source>
        <dbReference type="ARBA" id="ARBA00023242"/>
    </source>
</evidence>
<evidence type="ECO:0000256" key="1">
    <source>
        <dbReference type="ARBA" id="ARBA00004123"/>
    </source>
</evidence>
<dbReference type="OrthoDB" id="20828at2759"/>
<dbReference type="InterPro" id="IPR051647">
    <property type="entry name" value="Mediator_comp_sub12"/>
</dbReference>
<protein>
    <submittedName>
        <fullName evidence="10">Mediator of RNA polymerase II transcription subunit 12</fullName>
    </submittedName>
</protein>
<proteinExistence type="inferred from homology"/>
<evidence type="ECO:0000256" key="2">
    <source>
        <dbReference type="ARBA" id="ARBA00010289"/>
    </source>
</evidence>
<dbReference type="InterPro" id="IPR021990">
    <property type="entry name" value="Mediator_Med12_LCEWAV"/>
</dbReference>
<keyword evidence="7" id="KW-0539">Nucleus</keyword>
<feature type="compositionally biased region" description="Gly residues" evidence="8">
    <location>
        <begin position="1836"/>
        <end position="1853"/>
    </location>
</feature>
<feature type="region of interest" description="Disordered" evidence="8">
    <location>
        <begin position="542"/>
        <end position="561"/>
    </location>
</feature>
<feature type="compositionally biased region" description="Basic and acidic residues" evidence="8">
    <location>
        <begin position="1815"/>
        <end position="1824"/>
    </location>
</feature>
<dbReference type="GO" id="GO:0016592">
    <property type="term" value="C:mediator complex"/>
    <property type="evidence" value="ECO:0007669"/>
    <property type="project" value="InterPro"/>
</dbReference>
<feature type="compositionally biased region" description="Low complexity" evidence="8">
    <location>
        <begin position="2015"/>
        <end position="2049"/>
    </location>
</feature>
<accession>E2C798</accession>
<evidence type="ECO:0000256" key="5">
    <source>
        <dbReference type="ARBA" id="ARBA00023159"/>
    </source>
</evidence>
<dbReference type="GO" id="GO:0045944">
    <property type="term" value="P:positive regulation of transcription by RNA polymerase II"/>
    <property type="evidence" value="ECO:0007669"/>
    <property type="project" value="TreeGrafter"/>
</dbReference>
<reference evidence="10 11" key="1">
    <citation type="journal article" date="2010" name="Science">
        <title>Genomic comparison of the ants Camponotus floridanus and Harpegnathos saltator.</title>
        <authorList>
            <person name="Bonasio R."/>
            <person name="Zhang G."/>
            <person name="Ye C."/>
            <person name="Mutti N.S."/>
            <person name="Fang X."/>
            <person name="Qin N."/>
            <person name="Donahue G."/>
            <person name="Yang P."/>
            <person name="Li Q."/>
            <person name="Li C."/>
            <person name="Zhang P."/>
            <person name="Huang Z."/>
            <person name="Berger S.L."/>
            <person name="Reinberg D."/>
            <person name="Wang J."/>
            <person name="Liebig J."/>
        </authorList>
    </citation>
    <scope>NUCLEOTIDE SEQUENCE [LARGE SCALE GENOMIC DNA]</scope>
    <source>
        <strain evidence="10 11">R22 G/1</strain>
    </source>
</reference>
<evidence type="ECO:0000256" key="3">
    <source>
        <dbReference type="ARBA" id="ARBA00022491"/>
    </source>
</evidence>
<evidence type="ECO:0000256" key="4">
    <source>
        <dbReference type="ARBA" id="ARBA00023015"/>
    </source>
</evidence>
<feature type="compositionally biased region" description="Polar residues" evidence="8">
    <location>
        <begin position="1949"/>
        <end position="1958"/>
    </location>
</feature>
<feature type="region of interest" description="Disordered" evidence="8">
    <location>
        <begin position="1905"/>
        <end position="2055"/>
    </location>
</feature>
<dbReference type="Pfam" id="PF09497">
    <property type="entry name" value="Med12"/>
    <property type="match status" value="1"/>
</dbReference>
<comment type="similarity">
    <text evidence="2">Belongs to the Mediator complex subunit 12 family.</text>
</comment>
<evidence type="ECO:0000259" key="9">
    <source>
        <dbReference type="SMART" id="SM01281"/>
    </source>
</evidence>
<dbReference type="PANTHER" id="PTHR46007">
    <property type="entry name" value="MEDIATOR OF RNA POLYMERASE II TRANSCRIPTION SUBUNIT 12"/>
    <property type="match status" value="1"/>
</dbReference>
<keyword evidence="6" id="KW-0804">Transcription</keyword>
<evidence type="ECO:0000256" key="6">
    <source>
        <dbReference type="ARBA" id="ARBA00023163"/>
    </source>
</evidence>
<keyword evidence="3" id="KW-0678">Repressor</keyword>
<feature type="compositionally biased region" description="Basic and acidic residues" evidence="8">
    <location>
        <begin position="755"/>
        <end position="772"/>
    </location>
</feature>
<sequence length="2055" mass="227765">MMGILYEKRPLKRPRLGPPDVYPQEPKQKEDELTSTNVKHGFPTMPQLSHEFGTARDSIVTAAKVGAYFNAILAKKEELATMPDTGRKRQQINPKDNFWPVTARTKNGIEAWFKDLSGCKPLVALAKKAPNFNKKEEIFMMLCEYQVPMLRAAWFIKLSSAYTVAVSEAKIKKRQLPDPTTEWTGTLIKFLKDQLSKVQEYYHMGNHVASTNNNNTTPNNSCNSNGSTGTNNSNNNTSNNSNVNNNNASNSNGSTNNQPPTPTSSSQPATGNTMNEEHKLALKQWHYCVQLAKYMFEEGLLDRQELLQWILELLDKIRSSPSEDGILKLLLPLALQYLEEFIQSELLARRLAYLCCRKLAHMCSNVETNSNPQSPSITKNEVNGSKEIAVVIQGPPNPLTVAFNDYLTCAHHRDVIYSLSTIIQVITLECPTALVWNSVGEGKAPSVLNGSPLDYLPCPPAALPCPPASSGNPTMKQLRIAQENIRARSQAAEGRWSCDKWQQSSAGMTTTKVLAALDALDRHSFDKMDAANSLDTLYAKIFTPPPKDSSNERDTKTEYNPQQDSAVVEILCEWAVSAERWGEHRAMAVAKLLEKRQSEATGETNDNDDKDSVCSNGSPPVLPIFQPLLMKFLDVDAPVLDNTSAQSKAQFTNLVHLFSELIRHDVFSHDAYMCTLISRGDLIQGPVASKPGTPSNREPIDEDSLFPGIDLKPTKLEVPDHGRAMDYDDSKIDDDLDKLLQHIKEDQQNSMDAPDSPKEDALTGHGGHESLDSKMPSSHSRHLLYTTHFPLPQDETYSQHECNQRHVLLYGVGRVRDEARHVVKKMTKEVCKLFGKKFSIDVAEGGKVKKHSRSEFNFEAITMKFQNLSYFDQHVVTWQCATQVIEMLNTFALAGSSYLPVQEHVAFLFDLMELALNIYGLIDVCIQILKELPEVEAQLTARNSQLVRSYTTSLSLYVVGVLRRYHCCLLLSPEQTTAVFDLLCKVVKHVSNPSDCSSAERCVLAHLYDLYSSCSLLKTKPHGVEAFSNAYPKIRTALYSALQPTPSSHVYNSQFMVDVFTSPRRGGKIEPQWARQLNETPANRYSFVCNAIVAVCSETDNDKLNDIAITCAELTACCNALNAEWLGVLMALCCSSNSPAFYIDVLNQVDVQDLSIHNSLAVFTSILIARHCFSLEDFVVHIALPSLVKTCNDGRGDVDMEAEAGARLTCHLLLRLFKTVECPQPALYSVSTSPHPLPSGNSRGYSIKLSCDRHLLAAAHNNIRVGPVLAVLKAILVVGDATAGKQPPKKADVPLSHSSKGGGPASVGVGVGVSSSGPGELSISHILGTSDILGGSDDLGLDLAMSSSSSSAGMTTENVKGFSDFAHHVLRQICSQEWVLERCLQNPEELCHQDMLLDTMLTPRQAQRLLHMICYPETATEAFIDQKTHITNILENLEQWSLRMSWLDLQLMYKQFTPSSNELSQWLDTVAKAAIDVFQLNNTLSNKPDKKSGSIWLVAPLVSKLPSAVQGRVLKVAGQVLESGNWSKAAGRERGRSKSPSLFNHQPFLSLVLTCLKGQDDQREGLLTSLHSQLSQFLNTSKEEKQCSEDPKTREVLQDALQLRFSLVGGVFDTIQRNTTATTDWAILLVQLVSYGVIDLNNNAELFTTVIDMLATLIHSTLVSDSQSEKDENKKHYQNLMKKLKKELGDRNSPSIRFVRQLLPLPKLTMEVIACEPVGCLTDTKGNKIAGFDSIDKKQGLQVCDSQRVSAWELLEGHKNPAPLSWAWFRAIRVERKPLTYQNAHKLLRYHTHSQIRPASHYLDPPPLPPEDLEPDKKESEPGKADTPMSIDSPGRVGGSAGNVGVGNAGTNGKGKAMKTKRHNRRTKAATPTTPISQQMQQPPSQLQQMAFSNQQAPVAQQPGMFTGQPPQPQQQWYANQQAHTPQQYGYGQQLQPAQVSGPRYERSGMNQSKQALSNMLRMRLPSTQFMGSQQQPNAAPGPVAGPGAFQGMQRQQFIRQQLRAQHGAPGMNPQQGMFAAQQQQQQQQKQQQQQQQQEQQGMYAGIQQGNQKIE</sequence>
<feature type="region of interest" description="Disordered" evidence="8">
    <location>
        <begin position="598"/>
        <end position="617"/>
    </location>
</feature>
<dbReference type="SMART" id="SM01281">
    <property type="entry name" value="Med12"/>
    <property type="match status" value="1"/>
</dbReference>
<name>E2C798_HARSA</name>
<feature type="domain" description="Mediator complex subunit Med12" evidence="9">
    <location>
        <begin position="97"/>
        <end position="157"/>
    </location>
</feature>
<dbReference type="EMBL" id="GL453340">
    <property type="protein sequence ID" value="EFN76211.1"/>
    <property type="molecule type" value="Genomic_DNA"/>
</dbReference>
<dbReference type="InterPro" id="IPR019035">
    <property type="entry name" value="Mediator_Med12"/>
</dbReference>
<feature type="region of interest" description="Disordered" evidence="8">
    <location>
        <begin position="1283"/>
        <end position="1304"/>
    </location>
</feature>
<dbReference type="Proteomes" id="UP000008237">
    <property type="component" value="Unassembled WGS sequence"/>
</dbReference>
<dbReference type="OMA" id="YQQSHDK"/>
<feature type="region of interest" description="Disordered" evidence="8">
    <location>
        <begin position="688"/>
        <end position="713"/>
    </location>
</feature>
<feature type="region of interest" description="Disordered" evidence="8">
    <location>
        <begin position="746"/>
        <end position="779"/>
    </location>
</feature>
<feature type="region of interest" description="Disordered" evidence="8">
    <location>
        <begin position="209"/>
        <end position="273"/>
    </location>
</feature>
<evidence type="ECO:0000313" key="10">
    <source>
        <dbReference type="EMBL" id="EFN76211.1"/>
    </source>
</evidence>
<feature type="compositionally biased region" description="Low complexity" evidence="8">
    <location>
        <begin position="1905"/>
        <end position="1939"/>
    </location>
</feature>
<evidence type="ECO:0000256" key="8">
    <source>
        <dbReference type="SAM" id="MobiDB-lite"/>
    </source>
</evidence>
<feature type="region of interest" description="Disordered" evidence="8">
    <location>
        <begin position="1798"/>
        <end position="1880"/>
    </location>
</feature>
<dbReference type="STRING" id="610380.E2C798"/>
<evidence type="ECO:0000313" key="11">
    <source>
        <dbReference type="Proteomes" id="UP000008237"/>
    </source>
</evidence>
<keyword evidence="5" id="KW-0010">Activator</keyword>
<dbReference type="PANTHER" id="PTHR46007:SF11">
    <property type="entry name" value="MEDIATOR OF RNA POLYMERASE II TRANSCRIPTION SUBUNIT 12"/>
    <property type="match status" value="1"/>
</dbReference>
<feature type="compositionally biased region" description="Basic residues" evidence="8">
    <location>
        <begin position="1856"/>
        <end position="1868"/>
    </location>
</feature>
<feature type="compositionally biased region" description="Low complexity" evidence="8">
    <location>
        <begin position="1974"/>
        <end position="2006"/>
    </location>
</feature>